<dbReference type="AlphaFoldDB" id="A0A150QZ33"/>
<evidence type="ECO:0000256" key="2">
    <source>
        <dbReference type="ARBA" id="ARBA00022737"/>
    </source>
</evidence>
<gene>
    <name evidence="4" type="ORF">BE15_43370</name>
</gene>
<dbReference type="InterPro" id="IPR011024">
    <property type="entry name" value="G_crystallin-like"/>
</dbReference>
<evidence type="ECO:0000256" key="1">
    <source>
        <dbReference type="ARBA" id="ARBA00009646"/>
    </source>
</evidence>
<dbReference type="InterPro" id="IPR007541">
    <property type="entry name" value="Uncharacterised_BSP"/>
</dbReference>
<dbReference type="PROSITE" id="PS50915">
    <property type="entry name" value="CRYSTALLIN_BETA_GAMMA"/>
    <property type="match status" value="1"/>
</dbReference>
<dbReference type="Gene3D" id="2.60.20.10">
    <property type="entry name" value="Crystallins"/>
    <property type="match status" value="1"/>
</dbReference>
<protein>
    <recommendedName>
        <fullName evidence="3">Beta/gamma crystallin 'Greek key' domain-containing protein</fullName>
    </recommendedName>
</protein>
<dbReference type="SMART" id="SM00247">
    <property type="entry name" value="XTALbg"/>
    <property type="match status" value="1"/>
</dbReference>
<dbReference type="EMBL" id="JEMA01000207">
    <property type="protein sequence ID" value="KYF73205.1"/>
    <property type="molecule type" value="Genomic_DNA"/>
</dbReference>
<accession>A0A150QZ33</accession>
<dbReference type="Pfam" id="PF04450">
    <property type="entry name" value="BSP"/>
    <property type="match status" value="1"/>
</dbReference>
<dbReference type="Gene3D" id="2.60.120.260">
    <property type="entry name" value="Galactose-binding domain-like"/>
    <property type="match status" value="1"/>
</dbReference>
<proteinExistence type="inferred from homology"/>
<dbReference type="InterPro" id="IPR001064">
    <property type="entry name" value="Beta/gamma_crystallin"/>
</dbReference>
<organism evidence="4 5">
    <name type="scientific">Sorangium cellulosum</name>
    <name type="common">Polyangium cellulosum</name>
    <dbReference type="NCBI Taxonomy" id="56"/>
    <lineage>
        <taxon>Bacteria</taxon>
        <taxon>Pseudomonadati</taxon>
        <taxon>Myxococcota</taxon>
        <taxon>Polyangia</taxon>
        <taxon>Polyangiales</taxon>
        <taxon>Polyangiaceae</taxon>
        <taxon>Sorangium</taxon>
    </lineage>
</organism>
<dbReference type="Proteomes" id="UP000075260">
    <property type="component" value="Unassembled WGS sequence"/>
</dbReference>
<feature type="domain" description="Beta/gamma crystallin 'Greek key'" evidence="3">
    <location>
        <begin position="390"/>
        <end position="434"/>
    </location>
</feature>
<comment type="caution">
    <text evidence="4">The sequence shown here is derived from an EMBL/GenBank/DDBJ whole genome shotgun (WGS) entry which is preliminary data.</text>
</comment>
<evidence type="ECO:0000313" key="4">
    <source>
        <dbReference type="EMBL" id="KYF73205.1"/>
    </source>
</evidence>
<evidence type="ECO:0000259" key="3">
    <source>
        <dbReference type="PROSITE" id="PS50915"/>
    </source>
</evidence>
<reference evidence="4 5" key="1">
    <citation type="submission" date="2014-02" db="EMBL/GenBank/DDBJ databases">
        <title>The small core and large imbalanced accessory genome model reveals a collaborative survival strategy of Sorangium cellulosum strains in nature.</title>
        <authorList>
            <person name="Han K."/>
            <person name="Peng R."/>
            <person name="Blom J."/>
            <person name="Li Y.-Z."/>
        </authorList>
    </citation>
    <scope>NUCLEOTIDE SEQUENCE [LARGE SCALE GENOMIC DNA]</scope>
    <source>
        <strain evidence="4 5">So0008-312</strain>
    </source>
</reference>
<sequence length="473" mass="50815">MLTCWALSACAVAGEPQDEDPVETAELALTQGSVLGFEDVADWTASAGTLESSTDRTQGAAALGVRDFMYAELTSSPLSTLSGVTDEITLDIRIPEAAPWGQVHLYVSSPSLNLNRAWVDLASLENVSANTWSTLSFDVPAYLQSALQQSYSDLQITLALSLPSDDGALTVLDNLNFEGGIPDPACDDDSPYTLDVTTVPGFDSVILEDMMCTFHAVYPQLVQRFNPAAATTVGLHITNEPGIAWASDEDTFYNRQFMLGNPLGTDVVVHEVMHVVQLGYLGEVPSWIVEGGADYARDAYGLRNNDAGWSIPSGWTYGSHYLFGYGEAAAFFKWMDATYRVGLPPVVDALDDILRAGAYSSATWVDLTGHGLETLWQQYSNGNAPPPATSGITVYENSGFGGRAVMLDRGVYDLIDLRARAVANDWISSIQVPAGYTVTVYYDAGFTGTSVQYTSDASTLGATNDQISSIVIE</sequence>
<comment type="similarity">
    <text evidence="1">Belongs to the beta/gamma-crystallin family.</text>
</comment>
<dbReference type="PANTHER" id="PTHR33321">
    <property type="match status" value="1"/>
</dbReference>
<dbReference type="PANTHER" id="PTHR33321:SF12">
    <property type="entry name" value="PLANT BASIC SECRETORY PROTEIN (BSP) FAMILY PROTEIN"/>
    <property type="match status" value="1"/>
</dbReference>
<name>A0A150QZ33_SORCE</name>
<keyword evidence="2" id="KW-0677">Repeat</keyword>
<dbReference type="SUPFAM" id="SSF49695">
    <property type="entry name" value="gamma-Crystallin-like"/>
    <property type="match status" value="1"/>
</dbReference>
<evidence type="ECO:0000313" key="5">
    <source>
        <dbReference type="Proteomes" id="UP000075260"/>
    </source>
</evidence>